<evidence type="ECO:0000256" key="1">
    <source>
        <dbReference type="SAM" id="MobiDB-lite"/>
    </source>
</evidence>
<feature type="compositionally biased region" description="Gly residues" evidence="1">
    <location>
        <begin position="26"/>
        <end position="39"/>
    </location>
</feature>
<dbReference type="Pfam" id="PF13280">
    <property type="entry name" value="WYL"/>
    <property type="match status" value="1"/>
</dbReference>
<reference evidence="3 4" key="1">
    <citation type="submission" date="2024-04" db="EMBL/GenBank/DDBJ databases">
        <title>Polymorphospora sp. isolated from Baiyangdian Lake in Xiong'an New Area.</title>
        <authorList>
            <person name="Zhang X."/>
            <person name="Liu J."/>
        </authorList>
    </citation>
    <scope>NUCLEOTIDE SEQUENCE [LARGE SCALE GENOMIC DNA]</scope>
    <source>
        <strain evidence="3 4">2-325</strain>
    </source>
</reference>
<dbReference type="InterPro" id="IPR026881">
    <property type="entry name" value="WYL_dom"/>
</dbReference>
<proteinExistence type="predicted"/>
<evidence type="ECO:0000313" key="4">
    <source>
        <dbReference type="Proteomes" id="UP001582793"/>
    </source>
</evidence>
<feature type="region of interest" description="Disordered" evidence="1">
    <location>
        <begin position="1"/>
        <end position="42"/>
    </location>
</feature>
<dbReference type="Proteomes" id="UP001582793">
    <property type="component" value="Unassembled WGS sequence"/>
</dbReference>
<dbReference type="EMBL" id="JBCGDC010000172">
    <property type="protein sequence ID" value="MFB6397822.1"/>
    <property type="molecule type" value="Genomic_DNA"/>
</dbReference>
<sequence length="164" mass="16810">DPSAPGRVASAPGGGTPAPGRAGRADGSGDGPAGGGSGTGRAAAELAERLLATAAAGLADDPGGREFDLLTSPGVEQPALTMELVRPLVERHAAHLRADERALLVDATVGGGRVKIDYCDSSGELTTRVIEPLDVDRHLLAAWCHLRDDERMFALDRIESVSPA</sequence>
<protein>
    <submittedName>
        <fullName evidence="3">WYL domain-containing protein</fullName>
    </submittedName>
</protein>
<comment type="caution">
    <text evidence="3">The sequence shown here is derived from an EMBL/GenBank/DDBJ whole genome shotgun (WGS) entry which is preliminary data.</text>
</comment>
<accession>A0ABV5D0N3</accession>
<keyword evidence="4" id="KW-1185">Reference proteome</keyword>
<organism evidence="3 4">
    <name type="scientific">Polymorphospora lycopeni</name>
    <dbReference type="NCBI Taxonomy" id="3140240"/>
    <lineage>
        <taxon>Bacteria</taxon>
        <taxon>Bacillati</taxon>
        <taxon>Actinomycetota</taxon>
        <taxon>Actinomycetes</taxon>
        <taxon>Micromonosporales</taxon>
        <taxon>Micromonosporaceae</taxon>
        <taxon>Polymorphospora</taxon>
    </lineage>
</organism>
<gene>
    <name evidence="3" type="ORF">AAFH96_32725</name>
</gene>
<dbReference type="PROSITE" id="PS52050">
    <property type="entry name" value="WYL"/>
    <property type="match status" value="1"/>
</dbReference>
<feature type="non-terminal residue" evidence="3">
    <location>
        <position position="1"/>
    </location>
</feature>
<feature type="domain" description="WYL" evidence="2">
    <location>
        <begin position="103"/>
        <end position="162"/>
    </location>
</feature>
<name>A0ABV5D0N3_9ACTN</name>
<evidence type="ECO:0000313" key="3">
    <source>
        <dbReference type="EMBL" id="MFB6397822.1"/>
    </source>
</evidence>
<dbReference type="RefSeq" id="WP_375736775.1">
    <property type="nucleotide sequence ID" value="NZ_JBCGDC010000172.1"/>
</dbReference>
<evidence type="ECO:0000259" key="2">
    <source>
        <dbReference type="Pfam" id="PF13280"/>
    </source>
</evidence>